<protein>
    <submittedName>
        <fullName evidence="1">Uncharacterized protein</fullName>
    </submittedName>
</protein>
<evidence type="ECO:0000313" key="1">
    <source>
        <dbReference type="EMBL" id="CDW20044.1"/>
    </source>
</evidence>
<organism evidence="1">
    <name type="scientific">Lepeophtheirus salmonis</name>
    <name type="common">Salmon louse</name>
    <name type="synonym">Caligus salmonis</name>
    <dbReference type="NCBI Taxonomy" id="72036"/>
    <lineage>
        <taxon>Eukaryota</taxon>
        <taxon>Metazoa</taxon>
        <taxon>Ecdysozoa</taxon>
        <taxon>Arthropoda</taxon>
        <taxon>Crustacea</taxon>
        <taxon>Multicrustacea</taxon>
        <taxon>Hexanauplia</taxon>
        <taxon>Copepoda</taxon>
        <taxon>Siphonostomatoida</taxon>
        <taxon>Caligidae</taxon>
        <taxon>Lepeophtheirus</taxon>
    </lineage>
</organism>
<sequence length="36" mass="4282">MYRKNSRKLFGSKVISLEIPYPLSALLWILDRKTMI</sequence>
<reference evidence="1" key="1">
    <citation type="submission" date="2014-05" db="EMBL/GenBank/DDBJ databases">
        <authorList>
            <person name="Chronopoulou M."/>
        </authorList>
    </citation>
    <scope>NUCLEOTIDE SEQUENCE</scope>
    <source>
        <tissue evidence="1">Whole organism</tissue>
    </source>
</reference>
<name>A0A0K2T1W6_LEPSM</name>
<proteinExistence type="predicted"/>
<dbReference type="AlphaFoldDB" id="A0A0K2T1W6"/>
<dbReference type="EMBL" id="HACA01002683">
    <property type="protein sequence ID" value="CDW20044.1"/>
    <property type="molecule type" value="Transcribed_RNA"/>
</dbReference>
<accession>A0A0K2T1W6</accession>